<dbReference type="InterPro" id="IPR011049">
    <property type="entry name" value="Serralysin-like_metalloprot_C"/>
</dbReference>
<feature type="compositionally biased region" description="Gly residues" evidence="3">
    <location>
        <begin position="159"/>
        <end position="171"/>
    </location>
</feature>
<reference evidence="4 5" key="1">
    <citation type="submission" date="2019-10" db="EMBL/GenBank/DDBJ databases">
        <title>Taxonomy of Antarctic Massilia spp.: description of Massilia rubra sp. nov., Massilia aquatica sp. nov., Massilia mucilaginosa sp. nov., Massilia frigida sp. nov. isolated from streams, lakes and regoliths.</title>
        <authorList>
            <person name="Holochova P."/>
            <person name="Sedlacek I."/>
            <person name="Kralova S."/>
            <person name="Maslanova I."/>
            <person name="Busse H.-J."/>
            <person name="Stankova E."/>
            <person name="Vrbovska V."/>
            <person name="Kovarovic V."/>
            <person name="Bartak M."/>
            <person name="Svec P."/>
            <person name="Pantucek R."/>
        </authorList>
    </citation>
    <scope>NUCLEOTIDE SEQUENCE [LARGE SCALE GENOMIC DNA]</scope>
    <source>
        <strain evidence="4 5">CCM 8694</strain>
    </source>
</reference>
<dbReference type="Gene3D" id="2.150.10.10">
    <property type="entry name" value="Serralysin-like metalloprotease, C-terminal"/>
    <property type="match status" value="3"/>
</dbReference>
<dbReference type="PROSITE" id="PS00330">
    <property type="entry name" value="HEMOLYSIN_CALCIUM"/>
    <property type="match status" value="5"/>
</dbReference>
<dbReference type="InterPro" id="IPR050557">
    <property type="entry name" value="RTX_toxin/Mannuronan_C5-epim"/>
</dbReference>
<evidence type="ECO:0000313" key="5">
    <source>
        <dbReference type="Proteomes" id="UP000610594"/>
    </source>
</evidence>
<accession>A0ABX0MX65</accession>
<dbReference type="SUPFAM" id="SSF51120">
    <property type="entry name" value="beta-Roll"/>
    <property type="match status" value="4"/>
</dbReference>
<sequence>MTTFFMLSEADDELLRPANFLATGLTLTGTANNDILRGGALDDLIFGLGGADLIRGAGGNDYIDGGDEDGPGDRLYGGDGADSVFGGAGDDVMFGDAGNDVLDGEAGSDQIDGGAGDDLVSGGDGRDFLTDNLGSNILIGGAGDDSLSATGAGADRLEGGAGNDGLEGGNGNDSLYGGAGHDSLTARAAPGSTASGEWLLSGGDGDDTLGFHATAAPIMVHASGGAGSDAFAFSQGVHGETIIIEGFVAGPGGDKLAIGSLQPYYNSNPFGAPGYARLLQQGSDTLVQIDADGALGGAATFRTVATLPGVRAQDVLPNNFVEGYNQDGSLNGMLVQAGGGSDFILGGVLNDTLHGGAGDDHLLGYFGADVLRGEDGVDDLDGSYGNDLLDGGAGGDYLTGAEGNDTLYGGAGDDLLAGKEGDDLLYGGDGDDQLFGEGNDMLNGGNGNDSMSAYYGSYVIDGGAGDDLINTAAIDGLLNGGGGNDTIKLQTDADVGAFGGAGRDRIEITANDYLAQGRVVASGGEGDDVIILTRQTQNANLVTAIGGGGSDRFGVVGSVGTSIFSVRDFAVGAGGDRIDVSALLGGAVPPGDPFASGVLRYLQSGNDTLVQFDADGAAGAQADFVTMMKLQGVLATSLTAENLITVMEPLVVGVAAAEWGMG</sequence>
<gene>
    <name evidence="4" type="ORF">F1735_22520</name>
</gene>
<comment type="subcellular location">
    <subcellularLocation>
        <location evidence="1">Secreted</location>
    </subcellularLocation>
</comment>
<evidence type="ECO:0000256" key="2">
    <source>
        <dbReference type="ARBA" id="ARBA00022525"/>
    </source>
</evidence>
<dbReference type="Proteomes" id="UP000610594">
    <property type="component" value="Unassembled WGS sequence"/>
</dbReference>
<comment type="caution">
    <text evidence="4">The sequence shown here is derived from an EMBL/GenBank/DDBJ whole genome shotgun (WGS) entry which is preliminary data.</text>
</comment>
<dbReference type="NCBIfam" id="TIGR03661">
    <property type="entry name" value="T1SS_VCA0849"/>
    <property type="match status" value="1"/>
</dbReference>
<dbReference type="EMBL" id="WHJF01000070">
    <property type="protein sequence ID" value="NHZ65038.1"/>
    <property type="molecule type" value="Genomic_DNA"/>
</dbReference>
<dbReference type="PANTHER" id="PTHR38340:SF1">
    <property type="entry name" value="S-LAYER PROTEIN"/>
    <property type="match status" value="1"/>
</dbReference>
<evidence type="ECO:0000256" key="1">
    <source>
        <dbReference type="ARBA" id="ARBA00004613"/>
    </source>
</evidence>
<dbReference type="PRINTS" id="PR00313">
    <property type="entry name" value="CABNDNGRPT"/>
</dbReference>
<dbReference type="InterPro" id="IPR001343">
    <property type="entry name" value="Hemolysn_Ca-bd"/>
</dbReference>
<evidence type="ECO:0000256" key="3">
    <source>
        <dbReference type="SAM" id="MobiDB-lite"/>
    </source>
</evidence>
<evidence type="ECO:0000313" key="4">
    <source>
        <dbReference type="EMBL" id="NHZ65038.1"/>
    </source>
</evidence>
<keyword evidence="2" id="KW-0964">Secreted</keyword>
<feature type="region of interest" description="Disordered" evidence="3">
    <location>
        <begin position="150"/>
        <end position="177"/>
    </location>
</feature>
<proteinExistence type="predicted"/>
<keyword evidence="5" id="KW-1185">Reference proteome</keyword>
<organism evidence="4 5">
    <name type="scientific">Massilia genomosp. 1</name>
    <dbReference type="NCBI Taxonomy" id="2609280"/>
    <lineage>
        <taxon>Bacteria</taxon>
        <taxon>Pseudomonadati</taxon>
        <taxon>Pseudomonadota</taxon>
        <taxon>Betaproteobacteria</taxon>
        <taxon>Burkholderiales</taxon>
        <taxon>Oxalobacteraceae</taxon>
        <taxon>Telluria group</taxon>
        <taxon>Massilia</taxon>
    </lineage>
</organism>
<dbReference type="InterPro" id="IPR019960">
    <property type="entry name" value="T1SS_VCA0849"/>
</dbReference>
<dbReference type="Gene3D" id="2.160.20.160">
    <property type="match status" value="1"/>
</dbReference>
<dbReference type="PANTHER" id="PTHR38340">
    <property type="entry name" value="S-LAYER PROTEIN"/>
    <property type="match status" value="1"/>
</dbReference>
<dbReference type="Pfam" id="PF00353">
    <property type="entry name" value="HemolysinCabind"/>
    <property type="match status" value="6"/>
</dbReference>
<name>A0ABX0MX65_9BURK</name>
<protein>
    <submittedName>
        <fullName evidence="4">Type I secretion C-terminal target domain-containing protein</fullName>
    </submittedName>
</protein>
<dbReference type="InterPro" id="IPR018511">
    <property type="entry name" value="Hemolysin-typ_Ca-bd_CS"/>
</dbReference>
<dbReference type="RefSeq" id="WP_167239024.1">
    <property type="nucleotide sequence ID" value="NZ_WHJF01000070.1"/>
</dbReference>